<dbReference type="InterPro" id="IPR020422">
    <property type="entry name" value="TYR_PHOSPHATASE_DUAL_dom"/>
</dbReference>
<evidence type="ECO:0000313" key="7">
    <source>
        <dbReference type="RefSeq" id="XP_013167356.1"/>
    </source>
</evidence>
<feature type="domain" description="Tyrosine specific protein phosphatases" evidence="6">
    <location>
        <begin position="197"/>
        <end position="264"/>
    </location>
</feature>
<dbReference type="SMART" id="SM00195">
    <property type="entry name" value="DSPc"/>
    <property type="match status" value="1"/>
</dbReference>
<dbReference type="InterPro" id="IPR008936">
    <property type="entry name" value="Rho_GTPase_activation_prot"/>
</dbReference>
<evidence type="ECO:0000259" key="4">
    <source>
        <dbReference type="PROSITE" id="PS50054"/>
    </source>
</evidence>
<dbReference type="PANTHER" id="PTHR23339">
    <property type="entry name" value="TYROSINE SPECIFIC PROTEIN PHOSPHATASE AND DUAL SPECIFICITY PROTEIN PHOSPHATASE"/>
    <property type="match status" value="1"/>
</dbReference>
<dbReference type="Gene3D" id="3.90.190.10">
    <property type="entry name" value="Protein tyrosine phosphatase superfamily"/>
    <property type="match status" value="1"/>
</dbReference>
<keyword evidence="1" id="KW-0378">Hydrolase</keyword>
<reference evidence="7" key="1">
    <citation type="submission" date="2025-08" db="UniProtKB">
        <authorList>
            <consortium name="RefSeq"/>
        </authorList>
    </citation>
    <scope>IDENTIFICATION</scope>
</reference>
<gene>
    <name evidence="7" type="primary">LOC106117526</name>
</gene>
<dbReference type="SUPFAM" id="SSF48350">
    <property type="entry name" value="GTPase activation domain, GAP"/>
    <property type="match status" value="1"/>
</dbReference>
<dbReference type="PROSITE" id="PS00383">
    <property type="entry name" value="TYR_PHOSPHATASE_1"/>
    <property type="match status" value="1"/>
</dbReference>
<evidence type="ECO:0000256" key="3">
    <source>
        <dbReference type="SAM" id="MobiDB-lite"/>
    </source>
</evidence>
<dbReference type="Proteomes" id="UP000694872">
    <property type="component" value="Unplaced"/>
</dbReference>
<dbReference type="KEGG" id="pxu:106117526"/>
<dbReference type="SUPFAM" id="SSF52799">
    <property type="entry name" value="(Phosphotyrosine protein) phosphatases II"/>
    <property type="match status" value="1"/>
</dbReference>
<feature type="domain" description="Tyrosine-protein phosphatase" evidence="4">
    <location>
        <begin position="111"/>
        <end position="275"/>
    </location>
</feature>
<dbReference type="FunFam" id="3.90.190.10:FF:000157">
    <property type="entry name" value="Protein-tyrosine phosphatase"/>
    <property type="match status" value="1"/>
</dbReference>
<evidence type="ECO:0000259" key="6">
    <source>
        <dbReference type="PROSITE" id="PS50056"/>
    </source>
</evidence>
<dbReference type="InterPro" id="IPR050561">
    <property type="entry name" value="PTP"/>
</dbReference>
<dbReference type="Pfam" id="PF00782">
    <property type="entry name" value="DSPc"/>
    <property type="match status" value="1"/>
</dbReference>
<dbReference type="RefSeq" id="XP_013167356.1">
    <property type="nucleotide sequence ID" value="XM_013311902.1"/>
</dbReference>
<dbReference type="InterPro" id="IPR000387">
    <property type="entry name" value="Tyr_Pase_dom"/>
</dbReference>
<dbReference type="InterPro" id="IPR000340">
    <property type="entry name" value="Dual-sp_phosphatase_cat-dom"/>
</dbReference>
<dbReference type="GO" id="GO:0060271">
    <property type="term" value="P:cilium assembly"/>
    <property type="evidence" value="ECO:0007669"/>
    <property type="project" value="InterPro"/>
</dbReference>
<dbReference type="SMART" id="SM00404">
    <property type="entry name" value="PTPc_motif"/>
    <property type="match status" value="1"/>
</dbReference>
<dbReference type="InterPro" id="IPR003595">
    <property type="entry name" value="Tyr_Pase_cat"/>
</dbReference>
<dbReference type="AlphaFoldDB" id="A0AAJ7E8S3"/>
<dbReference type="InterPro" id="IPR049573">
    <property type="entry name" value="PTPDC1_PTP"/>
</dbReference>
<protein>
    <submittedName>
        <fullName evidence="7">Protein tyrosine phosphatase domain-containing protein 1-like</fullName>
    </submittedName>
</protein>
<dbReference type="GO" id="GO:0048666">
    <property type="term" value="P:neuron development"/>
    <property type="evidence" value="ECO:0007669"/>
    <property type="project" value="UniProtKB-ARBA"/>
</dbReference>
<evidence type="ECO:0000259" key="5">
    <source>
        <dbReference type="PROSITE" id="PS50055"/>
    </source>
</evidence>
<dbReference type="InterPro" id="IPR000242">
    <property type="entry name" value="PTP_cat"/>
</dbReference>
<feature type="domain" description="Tyrosine-protein phosphatase" evidence="5">
    <location>
        <begin position="180"/>
        <end position="282"/>
    </location>
</feature>
<accession>A0AAJ7E8S3</accession>
<sequence length="598" mass="68774">MSETNINGNATDIEDRRGFWDRLHCSRFSVCTRLYRRLLRRKVAPERTSKSSPRSRESRRRINRSPSAQYSALSERVRISTPAALQCALFCGGASCQYELPPKRENAIQGLYSDWVTEDILAMARPSTASIAARNIIQQFHSWGIRTVVNLQTSGEHASCGPPLTSSGFTYDPTIFMANNIYYYNFAWPDYGEASLSGLLNMTKVLSFALQEGRVAIHCHAGLGRTGVLIACYLVYALRIRANDAIRLVRKKRPRAVQTSGQILCVQQFEHYILPQTVIFSTKEPLLLAKGRKYAEFTLRQYLYRQQVTLHGIEERVFREIPKIVYCICERLLKLCGCHENGGQDYRINIRPFYKIFLSYRLKKNKPTELTTPEEMPTGQTGSLPLPMVEWRDPAEEVERSLESVSRITATTTNCTIPAVQVHEAFVSDQCLPEDNQKRLKQLRNDINQRREAMDMIYDEEDPLILSGLLFEWLEGLKEPVLDREDLSLIVSRAHNMEWCIQALDMEDIILIEYLLRFMIRLRPLAANKKVDIIKRLISSLTQQTICIEDTYLPSGREFPKLREGTCSQIVNFMLRMIVEIQKDMLRPGCDEKDVLFC</sequence>
<dbReference type="PROSITE" id="PS50056">
    <property type="entry name" value="TYR_PHOSPHATASE_2"/>
    <property type="match status" value="1"/>
</dbReference>
<name>A0AAJ7E8S3_PAPXU</name>
<dbReference type="GO" id="GO:0004725">
    <property type="term" value="F:protein tyrosine phosphatase activity"/>
    <property type="evidence" value="ECO:0007669"/>
    <property type="project" value="InterPro"/>
</dbReference>
<dbReference type="PRINTS" id="PR00700">
    <property type="entry name" value="PRTYPHPHTASE"/>
</dbReference>
<keyword evidence="2" id="KW-0904">Protein phosphatase</keyword>
<evidence type="ECO:0000256" key="1">
    <source>
        <dbReference type="ARBA" id="ARBA00022801"/>
    </source>
</evidence>
<proteinExistence type="predicted"/>
<dbReference type="InterPro" id="IPR029021">
    <property type="entry name" value="Prot-tyrosine_phosphatase-like"/>
</dbReference>
<organism evidence="7">
    <name type="scientific">Papilio xuthus</name>
    <name type="common">Asian swallowtail butterfly</name>
    <dbReference type="NCBI Taxonomy" id="66420"/>
    <lineage>
        <taxon>Eukaryota</taxon>
        <taxon>Metazoa</taxon>
        <taxon>Ecdysozoa</taxon>
        <taxon>Arthropoda</taxon>
        <taxon>Hexapoda</taxon>
        <taxon>Insecta</taxon>
        <taxon>Pterygota</taxon>
        <taxon>Neoptera</taxon>
        <taxon>Endopterygota</taxon>
        <taxon>Lepidoptera</taxon>
        <taxon>Glossata</taxon>
        <taxon>Ditrysia</taxon>
        <taxon>Papilionoidea</taxon>
        <taxon>Papilionidae</taxon>
        <taxon>Papilioninae</taxon>
        <taxon>Papilio</taxon>
    </lineage>
</organism>
<dbReference type="GeneID" id="106117526"/>
<evidence type="ECO:0000256" key="2">
    <source>
        <dbReference type="ARBA" id="ARBA00022912"/>
    </source>
</evidence>
<dbReference type="PROSITE" id="PS50055">
    <property type="entry name" value="TYR_PHOSPHATASE_PTP"/>
    <property type="match status" value="1"/>
</dbReference>
<dbReference type="GO" id="GO:0009653">
    <property type="term" value="P:anatomical structure morphogenesis"/>
    <property type="evidence" value="ECO:0007669"/>
    <property type="project" value="UniProtKB-ARBA"/>
</dbReference>
<dbReference type="PROSITE" id="PS50054">
    <property type="entry name" value="TYR_PHOSPHATASE_DUAL"/>
    <property type="match status" value="1"/>
</dbReference>
<dbReference type="CDD" id="cd14506">
    <property type="entry name" value="PTP_PTPDC1"/>
    <property type="match status" value="1"/>
</dbReference>
<dbReference type="InterPro" id="IPR016130">
    <property type="entry name" value="Tyr_Pase_AS"/>
</dbReference>
<feature type="region of interest" description="Disordered" evidence="3">
    <location>
        <begin position="45"/>
        <end position="68"/>
    </location>
</feature>